<keyword evidence="2" id="KW-1185">Reference proteome</keyword>
<gene>
    <name evidence="1" type="ORF">DSO57_1026545</name>
</gene>
<dbReference type="Proteomes" id="UP001165960">
    <property type="component" value="Unassembled WGS sequence"/>
</dbReference>
<reference evidence="1" key="1">
    <citation type="submission" date="2022-04" db="EMBL/GenBank/DDBJ databases">
        <title>Genome of the entomopathogenic fungus Entomophthora muscae.</title>
        <authorList>
            <person name="Elya C."/>
            <person name="Lovett B.R."/>
            <person name="Lee E."/>
            <person name="Macias A.M."/>
            <person name="Hajek A.E."/>
            <person name="De Bivort B.L."/>
            <person name="Kasson M.T."/>
            <person name="De Fine Licht H.H."/>
            <person name="Stajich J.E."/>
        </authorList>
    </citation>
    <scope>NUCLEOTIDE SEQUENCE</scope>
    <source>
        <strain evidence="1">Berkeley</strain>
    </source>
</reference>
<dbReference type="EMBL" id="QTSX02001576">
    <property type="protein sequence ID" value="KAJ9080299.1"/>
    <property type="molecule type" value="Genomic_DNA"/>
</dbReference>
<organism evidence="1 2">
    <name type="scientific">Entomophthora muscae</name>
    <dbReference type="NCBI Taxonomy" id="34485"/>
    <lineage>
        <taxon>Eukaryota</taxon>
        <taxon>Fungi</taxon>
        <taxon>Fungi incertae sedis</taxon>
        <taxon>Zoopagomycota</taxon>
        <taxon>Entomophthoromycotina</taxon>
        <taxon>Entomophthoromycetes</taxon>
        <taxon>Entomophthorales</taxon>
        <taxon>Entomophthoraceae</taxon>
        <taxon>Entomophthora</taxon>
    </lineage>
</organism>
<protein>
    <submittedName>
        <fullName evidence="1">Uncharacterized protein</fullName>
    </submittedName>
</protein>
<name>A0ACC2U042_9FUNG</name>
<evidence type="ECO:0000313" key="1">
    <source>
        <dbReference type="EMBL" id="KAJ9080299.1"/>
    </source>
</evidence>
<accession>A0ACC2U042</accession>
<proteinExistence type="predicted"/>
<comment type="caution">
    <text evidence="1">The sequence shown here is derived from an EMBL/GenBank/DDBJ whole genome shotgun (WGS) entry which is preliminary data.</text>
</comment>
<evidence type="ECO:0000313" key="2">
    <source>
        <dbReference type="Proteomes" id="UP001165960"/>
    </source>
</evidence>
<sequence>MNATLDLLGYKDSRSRQSMTLVDNLVLCGSKTFYHQRLHHMPEYIEWLLSMMYSVEGKTPE</sequence>